<comment type="subcellular location">
    <subcellularLocation>
        <location evidence="1">Cell inner membrane</location>
        <topology evidence="1">Multi-pass membrane protein</topology>
    </subcellularLocation>
</comment>
<dbReference type="InterPro" id="IPR021147">
    <property type="entry name" value="DUF697"/>
</dbReference>
<feature type="transmembrane region" description="Helical" evidence="9">
    <location>
        <begin position="78"/>
        <end position="96"/>
    </location>
</feature>
<protein>
    <submittedName>
        <fullName evidence="10">TIGR01620 family protein</fullName>
    </submittedName>
</protein>
<keyword evidence="4" id="KW-0997">Cell inner membrane</keyword>
<evidence type="ECO:0000256" key="8">
    <source>
        <dbReference type="SAM" id="MobiDB-lite"/>
    </source>
</evidence>
<name>A0A849VHR7_9GAMM</name>
<reference evidence="10 11" key="1">
    <citation type="submission" date="2020-04" db="EMBL/GenBank/DDBJ databases">
        <title>Pseudoalteromonas caenipelagi sp. nov., isolated from a tidal flat.</title>
        <authorList>
            <person name="Park S."/>
            <person name="Yoon J.-H."/>
        </authorList>
    </citation>
    <scope>NUCLEOTIDE SEQUENCE [LARGE SCALE GENOMIC DNA]</scope>
    <source>
        <strain evidence="10 11">JBTF-M23</strain>
    </source>
</reference>
<feature type="transmembrane region" description="Helical" evidence="9">
    <location>
        <begin position="102"/>
        <end position="125"/>
    </location>
</feature>
<evidence type="ECO:0000256" key="1">
    <source>
        <dbReference type="ARBA" id="ARBA00004429"/>
    </source>
</evidence>
<evidence type="ECO:0000256" key="3">
    <source>
        <dbReference type="ARBA" id="ARBA00022475"/>
    </source>
</evidence>
<feature type="compositionally biased region" description="Basic and acidic residues" evidence="8">
    <location>
        <begin position="11"/>
        <end position="25"/>
    </location>
</feature>
<dbReference type="NCBIfam" id="TIGR01620">
    <property type="entry name" value="hyp_HI0043"/>
    <property type="match status" value="1"/>
</dbReference>
<keyword evidence="11" id="KW-1185">Reference proteome</keyword>
<evidence type="ECO:0000256" key="4">
    <source>
        <dbReference type="ARBA" id="ARBA00022519"/>
    </source>
</evidence>
<accession>A0A849VHR7</accession>
<dbReference type="EMBL" id="JABBPG010000012">
    <property type="protein sequence ID" value="NOU52826.1"/>
    <property type="molecule type" value="Genomic_DNA"/>
</dbReference>
<evidence type="ECO:0000256" key="7">
    <source>
        <dbReference type="ARBA" id="ARBA00023136"/>
    </source>
</evidence>
<evidence type="ECO:0000256" key="6">
    <source>
        <dbReference type="ARBA" id="ARBA00022989"/>
    </source>
</evidence>
<sequence>MNQSNKLRAGRRIETQPKPEDERVNDSVNRTNGKRFEEEQHHVESSPQSMDMDLSQNNDIELEQVFSRTSKRFSFGKLFLISLLVLVVVESIYSVIEAMNESWLLALLYISVLALAITSTTVFIVKEAVALKRLKHHQHHQQDGLRLLNSTQIGEAQNWLESVLKHHPKQQVVEFKASIQAHHTDKEVLQLYESSLLQSHDQKAKQIINQHATTSAMLVAMSPLALVDMLAVLWRGVHLIEAITKHYGIKLGYRSRITLYKLLVKQMVFVGATELVSDLAATSLGAELLGRLSARAGQGLSAGVFTARLGYKAMELCRPLPRLEHKPSLLKSTVNQLVNTLLKRADQPDKVK</sequence>
<proteinExistence type="inferred from homology"/>
<dbReference type="InterPro" id="IPR006507">
    <property type="entry name" value="UPF0283"/>
</dbReference>
<gene>
    <name evidence="10" type="ORF">HG263_20160</name>
</gene>
<comment type="caution">
    <text evidence="10">The sequence shown here is derived from an EMBL/GenBank/DDBJ whole genome shotgun (WGS) entry which is preliminary data.</text>
</comment>
<dbReference type="AlphaFoldDB" id="A0A849VHR7"/>
<dbReference type="Proteomes" id="UP000586305">
    <property type="component" value="Unassembled WGS sequence"/>
</dbReference>
<evidence type="ECO:0000313" key="11">
    <source>
        <dbReference type="Proteomes" id="UP000586305"/>
    </source>
</evidence>
<dbReference type="PANTHER" id="PTHR39342:SF1">
    <property type="entry name" value="UPF0283 MEMBRANE PROTEIN YCJF"/>
    <property type="match status" value="1"/>
</dbReference>
<keyword evidence="5 9" id="KW-0812">Transmembrane</keyword>
<feature type="compositionally biased region" description="Basic and acidic residues" evidence="8">
    <location>
        <begin position="34"/>
        <end position="44"/>
    </location>
</feature>
<organism evidence="10 11">
    <name type="scientific">Pseudoalteromonas caenipelagi</name>
    <dbReference type="NCBI Taxonomy" id="2726988"/>
    <lineage>
        <taxon>Bacteria</taxon>
        <taxon>Pseudomonadati</taxon>
        <taxon>Pseudomonadota</taxon>
        <taxon>Gammaproteobacteria</taxon>
        <taxon>Alteromonadales</taxon>
        <taxon>Pseudoalteromonadaceae</taxon>
        <taxon>Pseudoalteromonas</taxon>
    </lineage>
</organism>
<dbReference type="Pfam" id="PF05128">
    <property type="entry name" value="DUF697"/>
    <property type="match status" value="1"/>
</dbReference>
<dbReference type="RefSeq" id="WP_171627879.1">
    <property type="nucleotide sequence ID" value="NZ_JABBPG010000012.1"/>
</dbReference>
<keyword evidence="3" id="KW-1003">Cell membrane</keyword>
<evidence type="ECO:0000256" key="2">
    <source>
        <dbReference type="ARBA" id="ARBA00008255"/>
    </source>
</evidence>
<keyword evidence="6 9" id="KW-1133">Transmembrane helix</keyword>
<feature type="region of interest" description="Disordered" evidence="8">
    <location>
        <begin position="1"/>
        <end position="52"/>
    </location>
</feature>
<dbReference type="PANTHER" id="PTHR39342">
    <property type="entry name" value="UPF0283 MEMBRANE PROTEIN YCJF"/>
    <property type="match status" value="1"/>
</dbReference>
<dbReference type="GO" id="GO:0005886">
    <property type="term" value="C:plasma membrane"/>
    <property type="evidence" value="ECO:0007669"/>
    <property type="project" value="UniProtKB-SubCell"/>
</dbReference>
<evidence type="ECO:0000256" key="9">
    <source>
        <dbReference type="SAM" id="Phobius"/>
    </source>
</evidence>
<comment type="similarity">
    <text evidence="2">Belongs to the UPF0283 family.</text>
</comment>
<evidence type="ECO:0000313" key="10">
    <source>
        <dbReference type="EMBL" id="NOU52826.1"/>
    </source>
</evidence>
<evidence type="ECO:0000256" key="5">
    <source>
        <dbReference type="ARBA" id="ARBA00022692"/>
    </source>
</evidence>
<keyword evidence="7 9" id="KW-0472">Membrane</keyword>